<feature type="domain" description="SLH" evidence="2">
    <location>
        <begin position="151"/>
        <end position="214"/>
    </location>
</feature>
<evidence type="ECO:0000256" key="1">
    <source>
        <dbReference type="SAM" id="SignalP"/>
    </source>
</evidence>
<feature type="chain" id="PRO_5045102813" evidence="1">
    <location>
        <begin position="27"/>
        <end position="301"/>
    </location>
</feature>
<organism evidence="3 4">
    <name type="scientific">Paenibacillus aestuarii</name>
    <dbReference type="NCBI Taxonomy" id="516965"/>
    <lineage>
        <taxon>Bacteria</taxon>
        <taxon>Bacillati</taxon>
        <taxon>Bacillota</taxon>
        <taxon>Bacilli</taxon>
        <taxon>Bacillales</taxon>
        <taxon>Paenibacillaceae</taxon>
        <taxon>Paenibacillus</taxon>
    </lineage>
</organism>
<keyword evidence="1" id="KW-0732">Signal</keyword>
<name>A0ABW0K4C0_9BACL</name>
<dbReference type="InterPro" id="IPR025748">
    <property type="entry name" value="PrcB_C_dom"/>
</dbReference>
<evidence type="ECO:0000259" key="2">
    <source>
        <dbReference type="PROSITE" id="PS51272"/>
    </source>
</evidence>
<keyword evidence="4" id="KW-1185">Reference proteome</keyword>
<sequence length="301" mass="32818">MMKKKLAVVAAASMLLSSLSFGTAFAFSDVDGSEADAVNMLQKKGIVNGVDAEHFAPRGAISYAASVQLIVKAFGYNLDAMRFDHPPAASEFFSHIRDDAWYANAFVIAHYNGLDIPKDVNPNASVTREQFADLLDSAFEQKAKLPLINLHVDLKDEANITPALQGSVLRLLHYKIADTDKNGNFNPKRELTRGETAIWIYRALNYIANIKPPVQAENVAVNVEKVNNDVNKVTLSRAQKPTAGYGIIVNSITFKDATHAVIQYTLKDPAQGEMSAEVLTVPTAVAYLPAQVEVEIEQAAN</sequence>
<protein>
    <submittedName>
        <fullName evidence="3">S-layer homology domain-containing protein</fullName>
    </submittedName>
</protein>
<dbReference type="Proteomes" id="UP001596044">
    <property type="component" value="Unassembled WGS sequence"/>
</dbReference>
<feature type="signal peptide" evidence="1">
    <location>
        <begin position="1"/>
        <end position="26"/>
    </location>
</feature>
<evidence type="ECO:0000313" key="3">
    <source>
        <dbReference type="EMBL" id="MFC5447683.1"/>
    </source>
</evidence>
<dbReference type="Pfam" id="PF14343">
    <property type="entry name" value="PrcB_C"/>
    <property type="match status" value="1"/>
</dbReference>
<dbReference type="RefSeq" id="WP_270877442.1">
    <property type="nucleotide sequence ID" value="NZ_JAQFVF010000001.1"/>
</dbReference>
<dbReference type="Pfam" id="PF00395">
    <property type="entry name" value="SLH"/>
    <property type="match status" value="2"/>
</dbReference>
<dbReference type="InterPro" id="IPR001119">
    <property type="entry name" value="SLH_dom"/>
</dbReference>
<dbReference type="EMBL" id="JBHSMJ010000009">
    <property type="protein sequence ID" value="MFC5447683.1"/>
    <property type="molecule type" value="Genomic_DNA"/>
</dbReference>
<accession>A0ABW0K4C0</accession>
<reference evidence="4" key="1">
    <citation type="journal article" date="2019" name="Int. J. Syst. Evol. Microbiol.">
        <title>The Global Catalogue of Microorganisms (GCM) 10K type strain sequencing project: providing services to taxonomists for standard genome sequencing and annotation.</title>
        <authorList>
            <consortium name="The Broad Institute Genomics Platform"/>
            <consortium name="The Broad Institute Genome Sequencing Center for Infectious Disease"/>
            <person name="Wu L."/>
            <person name="Ma J."/>
        </authorList>
    </citation>
    <scope>NUCLEOTIDE SEQUENCE [LARGE SCALE GENOMIC DNA]</scope>
    <source>
        <strain evidence="4">KACC 11904</strain>
    </source>
</reference>
<gene>
    <name evidence="3" type="ORF">ACFPOG_05400</name>
</gene>
<evidence type="ECO:0000313" key="4">
    <source>
        <dbReference type="Proteomes" id="UP001596044"/>
    </source>
</evidence>
<dbReference type="PROSITE" id="PS51272">
    <property type="entry name" value="SLH"/>
    <property type="match status" value="1"/>
</dbReference>
<comment type="caution">
    <text evidence="3">The sequence shown here is derived from an EMBL/GenBank/DDBJ whole genome shotgun (WGS) entry which is preliminary data.</text>
</comment>
<proteinExistence type="predicted"/>